<comment type="caution">
    <text evidence="3">The sequence shown here is derived from an EMBL/GenBank/DDBJ whole genome shotgun (WGS) entry which is preliminary data.</text>
</comment>
<comment type="subcellular location">
    <subcellularLocation>
        <location evidence="1">Cytoplasm</location>
    </subcellularLocation>
</comment>
<evidence type="ECO:0008006" key="5">
    <source>
        <dbReference type="Google" id="ProtNLM"/>
    </source>
</evidence>
<dbReference type="OrthoDB" id="9896158at2759"/>
<reference evidence="3" key="1">
    <citation type="thesis" date="2020" institute="ProQuest LLC" country="789 East Eisenhower Parkway, Ann Arbor, MI, USA">
        <title>Comparative Genomics and Chromosome Evolution.</title>
        <authorList>
            <person name="Mudd A.B."/>
        </authorList>
    </citation>
    <scope>NUCLEOTIDE SEQUENCE</scope>
    <source>
        <strain evidence="3">Female2</strain>
        <tissue evidence="3">Blood</tissue>
    </source>
</reference>
<dbReference type="PANTHER" id="PTHR35081:SF1">
    <property type="entry name" value="COILED-COIL DOMAIN-CONTAINING PROTEIN 105"/>
    <property type="match status" value="1"/>
</dbReference>
<sequence length="399" mass="46333">MTVPRIGSATWRDASYQIIDLAHNLKQRPFTAVPLSKKESSKCKQDESIKTKNFTLNLTTPSLFHRDLVNEACNALARGYMRDTKHLMVHLRRALDETDRTIQQLQKMRNTLEHCHANTRKDILTNKETIQIRATRPKTESHIDKVDTLLKEEKFDLNNLKRYSEQQLHEVAKHLQILYSQRKKLYELCKEKNSVLELMNETSNIPSTRQESTGVNKLLNQDCHAEIRKALARCQLIRNTLSLNSSPYTQSRNLKERITKGLQMKANESVQIREDIILTLGETRNHINMNKRLRNELENSYISQLGPVSALDLSVREHLDRPLIKILQRHPGTQIPESALIIQGTSLLGQTLDRAHREIDFQQLTHSRLEDDAKNKLLGEEIDRTAVRMRNRAMYSQRK</sequence>
<evidence type="ECO:0000313" key="3">
    <source>
        <dbReference type="EMBL" id="KAG8448518.1"/>
    </source>
</evidence>
<dbReference type="AlphaFoldDB" id="A0A8T2JWZ2"/>
<accession>A0A8T2JWZ2</accession>
<keyword evidence="2" id="KW-0963">Cytoplasm</keyword>
<dbReference type="GO" id="GO:0005929">
    <property type="term" value="C:cilium"/>
    <property type="evidence" value="ECO:0007669"/>
    <property type="project" value="UniProtKB-ARBA"/>
</dbReference>
<dbReference type="PANTHER" id="PTHR35081">
    <property type="entry name" value="COILED-COIL DOMAIN-CONTAINING PROTEIN 105"/>
    <property type="match status" value="1"/>
</dbReference>
<evidence type="ECO:0000313" key="4">
    <source>
        <dbReference type="Proteomes" id="UP000812440"/>
    </source>
</evidence>
<proteinExistence type="predicted"/>
<gene>
    <name evidence="3" type="ORF">GDO86_015563</name>
</gene>
<organism evidence="3 4">
    <name type="scientific">Hymenochirus boettgeri</name>
    <name type="common">Congo dwarf clawed frog</name>
    <dbReference type="NCBI Taxonomy" id="247094"/>
    <lineage>
        <taxon>Eukaryota</taxon>
        <taxon>Metazoa</taxon>
        <taxon>Chordata</taxon>
        <taxon>Craniata</taxon>
        <taxon>Vertebrata</taxon>
        <taxon>Euteleostomi</taxon>
        <taxon>Amphibia</taxon>
        <taxon>Batrachia</taxon>
        <taxon>Anura</taxon>
        <taxon>Pipoidea</taxon>
        <taxon>Pipidae</taxon>
        <taxon>Pipinae</taxon>
        <taxon>Hymenochirus</taxon>
    </lineage>
</organism>
<protein>
    <recommendedName>
        <fullName evidence="5">Coiled-coil domain-containing protein 105</fullName>
    </recommendedName>
</protein>
<dbReference type="GO" id="GO:0005737">
    <property type="term" value="C:cytoplasm"/>
    <property type="evidence" value="ECO:0007669"/>
    <property type="project" value="UniProtKB-SubCell"/>
</dbReference>
<name>A0A8T2JWZ2_9PIPI</name>
<dbReference type="Pfam" id="PF03148">
    <property type="entry name" value="Tektin"/>
    <property type="match status" value="1"/>
</dbReference>
<dbReference type="InterPro" id="IPR048256">
    <property type="entry name" value="Tektin-like"/>
</dbReference>
<dbReference type="EMBL" id="JAACNH010000003">
    <property type="protein sequence ID" value="KAG8448518.1"/>
    <property type="molecule type" value="Genomic_DNA"/>
</dbReference>
<dbReference type="InterPro" id="IPR038949">
    <property type="entry name" value="TEKTL1"/>
</dbReference>
<evidence type="ECO:0000256" key="2">
    <source>
        <dbReference type="ARBA" id="ARBA00022490"/>
    </source>
</evidence>
<keyword evidence="4" id="KW-1185">Reference proteome</keyword>
<evidence type="ECO:0000256" key="1">
    <source>
        <dbReference type="ARBA" id="ARBA00004496"/>
    </source>
</evidence>
<dbReference type="Proteomes" id="UP000812440">
    <property type="component" value="Chromosome 8_10"/>
</dbReference>